<sequence length="179" mass="18525">MALSALSREASASTASASSADDAGAAPRRSSRRDADDADAPRLPLRRRQTTQPEPRGARAWLAAAGDHPVLAAVGAVLTVMLPTRVASTLHSYASHYNLVEDAPRPPLTRSSGTPGEDFGFFVAITPLSRAGGDAPFAGDRAFKSFAGGTPPLVGYKPNPLIARKPPGIPELPPPPPSS</sequence>
<feature type="compositionally biased region" description="Low complexity" evidence="1">
    <location>
        <begin position="1"/>
        <end position="28"/>
    </location>
</feature>
<feature type="region of interest" description="Disordered" evidence="1">
    <location>
        <begin position="157"/>
        <end position="179"/>
    </location>
</feature>
<protein>
    <submittedName>
        <fullName evidence="2">Uncharacterized protein</fullName>
    </submittedName>
</protein>
<proteinExistence type="predicted"/>
<dbReference type="Proteomes" id="UP000789595">
    <property type="component" value="Unassembled WGS sequence"/>
</dbReference>
<keyword evidence="3" id="KW-1185">Reference proteome</keyword>
<evidence type="ECO:0000256" key="1">
    <source>
        <dbReference type="SAM" id="MobiDB-lite"/>
    </source>
</evidence>
<dbReference type="AlphaFoldDB" id="A0A8J2SWN9"/>
<evidence type="ECO:0000313" key="2">
    <source>
        <dbReference type="EMBL" id="CAH0374314.1"/>
    </source>
</evidence>
<comment type="caution">
    <text evidence="2">The sequence shown here is derived from an EMBL/GenBank/DDBJ whole genome shotgun (WGS) entry which is preliminary data.</text>
</comment>
<gene>
    <name evidence="2" type="ORF">PECAL_4P15870</name>
</gene>
<organism evidence="2 3">
    <name type="scientific">Pelagomonas calceolata</name>
    <dbReference type="NCBI Taxonomy" id="35677"/>
    <lineage>
        <taxon>Eukaryota</taxon>
        <taxon>Sar</taxon>
        <taxon>Stramenopiles</taxon>
        <taxon>Ochrophyta</taxon>
        <taxon>Pelagophyceae</taxon>
        <taxon>Pelagomonadales</taxon>
        <taxon>Pelagomonadaceae</taxon>
        <taxon>Pelagomonas</taxon>
    </lineage>
</organism>
<name>A0A8J2SWN9_9STRA</name>
<reference evidence="2" key="1">
    <citation type="submission" date="2021-11" db="EMBL/GenBank/DDBJ databases">
        <authorList>
            <consortium name="Genoscope - CEA"/>
            <person name="William W."/>
        </authorList>
    </citation>
    <scope>NUCLEOTIDE SEQUENCE</scope>
</reference>
<feature type="region of interest" description="Disordered" evidence="1">
    <location>
        <begin position="1"/>
        <end position="56"/>
    </location>
</feature>
<evidence type="ECO:0000313" key="3">
    <source>
        <dbReference type="Proteomes" id="UP000789595"/>
    </source>
</evidence>
<feature type="compositionally biased region" description="Pro residues" evidence="1">
    <location>
        <begin position="167"/>
        <end position="179"/>
    </location>
</feature>
<dbReference type="EMBL" id="CAKKNE010000004">
    <property type="protein sequence ID" value="CAH0374314.1"/>
    <property type="molecule type" value="Genomic_DNA"/>
</dbReference>
<accession>A0A8J2SWN9</accession>